<accession>A0ABQ6JTZ8</accession>
<proteinExistence type="predicted"/>
<dbReference type="EMBL" id="BSVA01000001">
    <property type="protein sequence ID" value="GMA91454.1"/>
    <property type="molecule type" value="Genomic_DNA"/>
</dbReference>
<name>A0ABQ6JTZ8_9MICO</name>
<reference evidence="2" key="1">
    <citation type="journal article" date="2019" name="Int. J. Syst. Evol. Microbiol.">
        <title>The Global Catalogue of Microorganisms (GCM) 10K type strain sequencing project: providing services to taxonomists for standard genome sequencing and annotation.</title>
        <authorList>
            <consortium name="The Broad Institute Genomics Platform"/>
            <consortium name="The Broad Institute Genome Sequencing Center for Infectious Disease"/>
            <person name="Wu L."/>
            <person name="Ma J."/>
        </authorList>
    </citation>
    <scope>NUCLEOTIDE SEQUENCE [LARGE SCALE GENOMIC DNA]</scope>
    <source>
        <strain evidence="2">NBRC 108755</strain>
    </source>
</reference>
<evidence type="ECO:0000313" key="2">
    <source>
        <dbReference type="Proteomes" id="UP001157069"/>
    </source>
</evidence>
<protein>
    <submittedName>
        <fullName evidence="1">Uncharacterized protein</fullName>
    </submittedName>
</protein>
<dbReference type="Proteomes" id="UP001157069">
    <property type="component" value="Unassembled WGS sequence"/>
</dbReference>
<sequence>MSDLWRELPLSGRARLDESGVGGGWRAELEAVREAASRALASHPDAVAAAEFEVALRTPRPRRAGRPRPVKLAELDRAVYAYLDLCARLGVEPQLPPRASGAVALGRAAAAPTEIRAVIAGHALHATDADWSFGRGPVLEDTAVALLEFLRGRSLRAPAPPAPPATPAG</sequence>
<evidence type="ECO:0000313" key="1">
    <source>
        <dbReference type="EMBL" id="GMA91454.1"/>
    </source>
</evidence>
<keyword evidence="2" id="KW-1185">Reference proteome</keyword>
<organism evidence="1 2">
    <name type="scientific">Homoserinibacter gongjuensis</name>
    <dbReference type="NCBI Taxonomy" id="1162968"/>
    <lineage>
        <taxon>Bacteria</taxon>
        <taxon>Bacillati</taxon>
        <taxon>Actinomycetota</taxon>
        <taxon>Actinomycetes</taxon>
        <taxon>Micrococcales</taxon>
        <taxon>Microbacteriaceae</taxon>
        <taxon>Homoserinibacter</taxon>
    </lineage>
</organism>
<gene>
    <name evidence="1" type="ORF">GCM10025869_19830</name>
</gene>
<dbReference type="RefSeq" id="WP_284299790.1">
    <property type="nucleotide sequence ID" value="NZ_BSVA01000001.1"/>
</dbReference>
<comment type="caution">
    <text evidence="1">The sequence shown here is derived from an EMBL/GenBank/DDBJ whole genome shotgun (WGS) entry which is preliminary data.</text>
</comment>